<sequence>MSAPPTKAKRKLPKTFNSTTRSAASIRQKTGAPLQQSKLDPFALGWTTNGAASEQKETAPVHEYIIEGLKICRWRGGKSGWWRRCARRGGGGRVEGDWCVDGELTPNPEYIALDLQTESVPFQGLQKSNTHRIRPLLILLSTPLFALFQNMMSRMIKALENSQNALLESPTGTGKTLALLVAAITWQRKEKERLIAEFSKKGTTAENFDQNVEEMQPTLEGSKAAELRSSYFHPPGTAPTAESHPPPAAPVGFNVEDSDDDFQPVAPLSRPKPKPAARSSRAKTQPPPPPPPPLGSADSESDDPPPKLRIPIIYFASRTQKQIEQVVKELRENTTLRPRMTILGSREHMCVHPKVSRSEKKNEHCEELLKNDKCRYFHGVRNLRNHTALSRGASLEIWDIEDLAALGRETKGCPYYTSRVLAETAEVVFAPYNYIVDPMIREASEIKLEGNVVIIDEAHNIEDACNEAGSFRITEQELTDVETDLDTMIAAGKDVNAYEHLRHVVTSLVEWRQKVGGSLTVTEFDKSQRIWAGREILTELSGLGLQAGGLEVIREKL</sequence>
<evidence type="ECO:0000256" key="1">
    <source>
        <dbReference type="ARBA" id="ARBA00022741"/>
    </source>
</evidence>
<organism evidence="6 7">
    <name type="scientific">Blyttiomyces helicus</name>
    <dbReference type="NCBI Taxonomy" id="388810"/>
    <lineage>
        <taxon>Eukaryota</taxon>
        <taxon>Fungi</taxon>
        <taxon>Fungi incertae sedis</taxon>
        <taxon>Chytridiomycota</taxon>
        <taxon>Chytridiomycota incertae sedis</taxon>
        <taxon>Chytridiomycetes</taxon>
        <taxon>Chytridiomycetes incertae sedis</taxon>
        <taxon>Blyttiomyces</taxon>
    </lineage>
</organism>
<reference evidence="7" key="1">
    <citation type="journal article" date="2018" name="Nat. Microbiol.">
        <title>Leveraging single-cell genomics to expand the fungal tree of life.</title>
        <authorList>
            <person name="Ahrendt S.R."/>
            <person name="Quandt C.A."/>
            <person name="Ciobanu D."/>
            <person name="Clum A."/>
            <person name="Salamov A."/>
            <person name="Andreopoulos B."/>
            <person name="Cheng J.F."/>
            <person name="Woyke T."/>
            <person name="Pelin A."/>
            <person name="Henrissat B."/>
            <person name="Reynolds N.K."/>
            <person name="Benny G.L."/>
            <person name="Smith M.E."/>
            <person name="James T.Y."/>
            <person name="Grigoriev I.V."/>
        </authorList>
    </citation>
    <scope>NUCLEOTIDE SEQUENCE [LARGE SCALE GENOMIC DNA]</scope>
</reference>
<dbReference type="GO" id="GO:0005524">
    <property type="term" value="F:ATP binding"/>
    <property type="evidence" value="ECO:0007669"/>
    <property type="project" value="UniProtKB-KW"/>
</dbReference>
<dbReference type="Gene3D" id="3.40.50.300">
    <property type="entry name" value="P-loop containing nucleotide triphosphate hydrolases"/>
    <property type="match status" value="2"/>
</dbReference>
<feature type="domain" description="Helicase ATP-binding" evidence="5">
    <location>
        <begin position="134"/>
        <end position="515"/>
    </location>
</feature>
<dbReference type="PANTHER" id="PTHR11472:SF47">
    <property type="entry name" value="FANCONI ANEMIA GROUP J PROTEIN"/>
    <property type="match status" value="1"/>
</dbReference>
<feature type="region of interest" description="Disordered" evidence="4">
    <location>
        <begin position="229"/>
        <end position="308"/>
    </location>
</feature>
<dbReference type="PANTHER" id="PTHR11472">
    <property type="entry name" value="DNA REPAIR DEAD HELICASE RAD3/XP-D SUBFAMILY MEMBER"/>
    <property type="match status" value="1"/>
</dbReference>
<evidence type="ECO:0000256" key="2">
    <source>
        <dbReference type="ARBA" id="ARBA00022801"/>
    </source>
</evidence>
<dbReference type="GO" id="GO:0016818">
    <property type="term" value="F:hydrolase activity, acting on acid anhydrides, in phosphorus-containing anhydrides"/>
    <property type="evidence" value="ECO:0007669"/>
    <property type="project" value="InterPro"/>
</dbReference>
<keyword evidence="3" id="KW-0067">ATP-binding</keyword>
<feature type="compositionally biased region" description="Polar residues" evidence="4">
    <location>
        <begin position="15"/>
        <end position="33"/>
    </location>
</feature>
<dbReference type="Proteomes" id="UP000269721">
    <property type="component" value="Unassembled WGS sequence"/>
</dbReference>
<dbReference type="AlphaFoldDB" id="A0A4P9W9M7"/>
<keyword evidence="1" id="KW-0547">Nucleotide-binding</keyword>
<keyword evidence="2" id="KW-0378">Hydrolase</keyword>
<feature type="compositionally biased region" description="Pro residues" evidence="4">
    <location>
        <begin position="285"/>
        <end position="294"/>
    </location>
</feature>
<evidence type="ECO:0000259" key="5">
    <source>
        <dbReference type="PROSITE" id="PS51193"/>
    </source>
</evidence>
<name>A0A4P9W9M7_9FUNG</name>
<proteinExistence type="predicted"/>
<dbReference type="InterPro" id="IPR010614">
    <property type="entry name" value="RAD3-like_helicase_DEAD"/>
</dbReference>
<evidence type="ECO:0000313" key="7">
    <source>
        <dbReference type="Proteomes" id="UP000269721"/>
    </source>
</evidence>
<dbReference type="OrthoDB" id="272481at2759"/>
<dbReference type="SMART" id="SM00488">
    <property type="entry name" value="DEXDc2"/>
    <property type="match status" value="1"/>
</dbReference>
<dbReference type="Pfam" id="PF06733">
    <property type="entry name" value="DEAD_2"/>
    <property type="match status" value="1"/>
</dbReference>
<dbReference type="InterPro" id="IPR027417">
    <property type="entry name" value="P-loop_NTPase"/>
</dbReference>
<dbReference type="InterPro" id="IPR014001">
    <property type="entry name" value="Helicase_ATP-bd"/>
</dbReference>
<evidence type="ECO:0000256" key="3">
    <source>
        <dbReference type="ARBA" id="ARBA00022840"/>
    </source>
</evidence>
<evidence type="ECO:0000313" key="6">
    <source>
        <dbReference type="EMBL" id="RKO89259.1"/>
    </source>
</evidence>
<dbReference type="GO" id="GO:0003677">
    <property type="term" value="F:DNA binding"/>
    <property type="evidence" value="ECO:0007669"/>
    <property type="project" value="InterPro"/>
</dbReference>
<dbReference type="SMART" id="SM00487">
    <property type="entry name" value="DEXDc"/>
    <property type="match status" value="1"/>
</dbReference>
<dbReference type="EMBL" id="KZ996197">
    <property type="protein sequence ID" value="RKO89259.1"/>
    <property type="molecule type" value="Genomic_DNA"/>
</dbReference>
<accession>A0A4P9W9M7</accession>
<protein>
    <recommendedName>
        <fullName evidence="5">Helicase ATP-binding domain-containing protein</fullName>
    </recommendedName>
</protein>
<dbReference type="GO" id="GO:0005634">
    <property type="term" value="C:nucleus"/>
    <property type="evidence" value="ECO:0007669"/>
    <property type="project" value="TreeGrafter"/>
</dbReference>
<dbReference type="GO" id="GO:0003678">
    <property type="term" value="F:DNA helicase activity"/>
    <property type="evidence" value="ECO:0007669"/>
    <property type="project" value="InterPro"/>
</dbReference>
<dbReference type="InterPro" id="IPR014013">
    <property type="entry name" value="Helic_SF1/SF2_ATP-bd_DinG/Rad3"/>
</dbReference>
<feature type="non-terminal residue" evidence="6">
    <location>
        <position position="557"/>
    </location>
</feature>
<keyword evidence="7" id="KW-1185">Reference proteome</keyword>
<dbReference type="GO" id="GO:1990918">
    <property type="term" value="P:double-strand break repair involved in meiotic recombination"/>
    <property type="evidence" value="ECO:0007669"/>
    <property type="project" value="TreeGrafter"/>
</dbReference>
<dbReference type="PROSITE" id="PS51193">
    <property type="entry name" value="HELICASE_ATP_BIND_2"/>
    <property type="match status" value="1"/>
</dbReference>
<dbReference type="SUPFAM" id="SSF52540">
    <property type="entry name" value="P-loop containing nucleoside triphosphate hydrolases"/>
    <property type="match status" value="1"/>
</dbReference>
<gene>
    <name evidence="6" type="ORF">BDK51DRAFT_31497</name>
</gene>
<evidence type="ECO:0000256" key="4">
    <source>
        <dbReference type="SAM" id="MobiDB-lite"/>
    </source>
</evidence>
<dbReference type="InterPro" id="IPR006554">
    <property type="entry name" value="Helicase-like_DEXD_c2"/>
</dbReference>
<dbReference type="InterPro" id="IPR045028">
    <property type="entry name" value="DinG/Rad3-like"/>
</dbReference>
<dbReference type="GO" id="GO:0006289">
    <property type="term" value="P:nucleotide-excision repair"/>
    <property type="evidence" value="ECO:0007669"/>
    <property type="project" value="TreeGrafter"/>
</dbReference>
<feature type="region of interest" description="Disordered" evidence="4">
    <location>
        <begin position="1"/>
        <end position="33"/>
    </location>
</feature>